<dbReference type="SUPFAM" id="SSF109854">
    <property type="entry name" value="DinB/YfiT-like putative metalloenzymes"/>
    <property type="match status" value="1"/>
</dbReference>
<reference evidence="2 3" key="1">
    <citation type="journal article" date="2019" name="Nat. Microbiol.">
        <title>Mediterranean grassland soil C-N compound turnover is dependent on rainfall and depth, and is mediated by genomically divergent microorganisms.</title>
        <authorList>
            <person name="Diamond S."/>
            <person name="Andeer P.F."/>
            <person name="Li Z."/>
            <person name="Crits-Christoph A."/>
            <person name="Burstein D."/>
            <person name="Anantharaman K."/>
            <person name="Lane K.R."/>
            <person name="Thomas B.C."/>
            <person name="Pan C."/>
            <person name="Northen T.R."/>
            <person name="Banfield J.F."/>
        </authorList>
    </citation>
    <scope>NUCLEOTIDE SEQUENCE [LARGE SCALE GENOMIC DNA]</scope>
    <source>
        <strain evidence="2">NP_2</strain>
    </source>
</reference>
<dbReference type="InterPro" id="IPR024775">
    <property type="entry name" value="DinB-like"/>
</dbReference>
<feature type="domain" description="DinB-like" evidence="1">
    <location>
        <begin position="27"/>
        <end position="170"/>
    </location>
</feature>
<proteinExistence type="predicted"/>
<comment type="caution">
    <text evidence="2">The sequence shown here is derived from an EMBL/GenBank/DDBJ whole genome shotgun (WGS) entry which is preliminary data.</text>
</comment>
<organism evidence="2 3">
    <name type="scientific">Candidatus Segetimicrobium genomatis</name>
    <dbReference type="NCBI Taxonomy" id="2569760"/>
    <lineage>
        <taxon>Bacteria</taxon>
        <taxon>Bacillati</taxon>
        <taxon>Candidatus Sysuimicrobiota</taxon>
        <taxon>Candidatus Sysuimicrobiia</taxon>
        <taxon>Candidatus Sysuimicrobiales</taxon>
        <taxon>Candidatus Segetimicrobiaceae</taxon>
        <taxon>Candidatus Segetimicrobium</taxon>
    </lineage>
</organism>
<dbReference type="Gene3D" id="1.20.120.450">
    <property type="entry name" value="dinb family like domain"/>
    <property type="match status" value="1"/>
</dbReference>
<protein>
    <submittedName>
        <fullName evidence="2">DinB family protein</fullName>
    </submittedName>
</protein>
<evidence type="ECO:0000313" key="2">
    <source>
        <dbReference type="EMBL" id="TMJ04674.1"/>
    </source>
</evidence>
<dbReference type="Proteomes" id="UP000318661">
    <property type="component" value="Unassembled WGS sequence"/>
</dbReference>
<dbReference type="AlphaFoldDB" id="A0A537L9J2"/>
<dbReference type="EMBL" id="VBAJ01000261">
    <property type="protein sequence ID" value="TMJ04674.1"/>
    <property type="molecule type" value="Genomic_DNA"/>
</dbReference>
<name>A0A537L9J2_9BACT</name>
<gene>
    <name evidence="2" type="ORF">E6G99_10240</name>
</gene>
<dbReference type="InterPro" id="IPR034660">
    <property type="entry name" value="DinB/YfiT-like"/>
</dbReference>
<sequence>MATTQREELRGQPLPGYAPEIGIWLWALQQVRRRTLRLIEGLGQRTLDWEGPDERENATGTLLYHIAHVEMGWLFGDLLLQPDLPEHVKADFLFPSRGPDKRLTPVLGESLESHLGRLARSRKVFLETFKEVSAEEWRRLRSPEGEDYSVTPEWVVFHLVEHEAGHAFQISSLKARAARRFRSGG</sequence>
<accession>A0A537L9J2</accession>
<evidence type="ECO:0000313" key="3">
    <source>
        <dbReference type="Proteomes" id="UP000318661"/>
    </source>
</evidence>
<evidence type="ECO:0000259" key="1">
    <source>
        <dbReference type="Pfam" id="PF12867"/>
    </source>
</evidence>
<dbReference type="Pfam" id="PF12867">
    <property type="entry name" value="DinB_2"/>
    <property type="match status" value="1"/>
</dbReference>